<dbReference type="GO" id="GO:0008168">
    <property type="term" value="F:methyltransferase activity"/>
    <property type="evidence" value="ECO:0007669"/>
    <property type="project" value="UniProtKB-KW"/>
</dbReference>
<keyword evidence="5" id="KW-1185">Reference proteome</keyword>
<keyword evidence="2" id="KW-0808">Transferase</keyword>
<dbReference type="PANTHER" id="PTHR43464:SF19">
    <property type="entry name" value="UBIQUINONE BIOSYNTHESIS O-METHYLTRANSFERASE, MITOCHONDRIAL"/>
    <property type="match status" value="1"/>
</dbReference>
<evidence type="ECO:0000256" key="1">
    <source>
        <dbReference type="ARBA" id="ARBA00022603"/>
    </source>
</evidence>
<dbReference type="PANTHER" id="PTHR43464">
    <property type="entry name" value="METHYLTRANSFERASE"/>
    <property type="match status" value="1"/>
</dbReference>
<comment type="caution">
    <text evidence="4">The sequence shown here is derived from an EMBL/GenBank/DDBJ whole genome shotgun (WGS) entry which is preliminary data.</text>
</comment>
<evidence type="ECO:0000256" key="2">
    <source>
        <dbReference type="ARBA" id="ARBA00022679"/>
    </source>
</evidence>
<dbReference type="SUPFAM" id="SSF53335">
    <property type="entry name" value="S-adenosyl-L-methionine-dependent methyltransferases"/>
    <property type="match status" value="1"/>
</dbReference>
<accession>A0ABV5SKQ3</accession>
<keyword evidence="1 4" id="KW-0489">Methyltransferase</keyword>
<protein>
    <submittedName>
        <fullName evidence="4">Class I SAM-dependent methyltransferase</fullName>
    </submittedName>
</protein>
<gene>
    <name evidence="4" type="ORF">ACFFQV_01290</name>
</gene>
<organism evidence="4 5">
    <name type="scientific">Agromyces lapidis</name>
    <dbReference type="NCBI Taxonomy" id="279574"/>
    <lineage>
        <taxon>Bacteria</taxon>
        <taxon>Bacillati</taxon>
        <taxon>Actinomycetota</taxon>
        <taxon>Actinomycetes</taxon>
        <taxon>Micrococcales</taxon>
        <taxon>Microbacteriaceae</taxon>
        <taxon>Agromyces</taxon>
    </lineage>
</organism>
<evidence type="ECO:0000256" key="3">
    <source>
        <dbReference type="ARBA" id="ARBA00022691"/>
    </source>
</evidence>
<dbReference type="Pfam" id="PF13489">
    <property type="entry name" value="Methyltransf_23"/>
    <property type="match status" value="1"/>
</dbReference>
<dbReference type="EMBL" id="JBHMBL010000001">
    <property type="protein sequence ID" value="MFB9640910.1"/>
    <property type="molecule type" value="Genomic_DNA"/>
</dbReference>
<dbReference type="Proteomes" id="UP001589667">
    <property type="component" value="Unassembled WGS sequence"/>
</dbReference>
<keyword evidence="3" id="KW-0949">S-adenosyl-L-methionine</keyword>
<dbReference type="InterPro" id="IPR029063">
    <property type="entry name" value="SAM-dependent_MTases_sf"/>
</dbReference>
<dbReference type="CDD" id="cd02440">
    <property type="entry name" value="AdoMet_MTases"/>
    <property type="match status" value="1"/>
</dbReference>
<dbReference type="Gene3D" id="3.40.50.150">
    <property type="entry name" value="Vaccinia Virus protein VP39"/>
    <property type="match status" value="1"/>
</dbReference>
<name>A0ABV5SKQ3_9MICO</name>
<proteinExistence type="predicted"/>
<dbReference type="GO" id="GO:0032259">
    <property type="term" value="P:methylation"/>
    <property type="evidence" value="ECO:0007669"/>
    <property type="project" value="UniProtKB-KW"/>
</dbReference>
<reference evidence="4 5" key="1">
    <citation type="submission" date="2024-09" db="EMBL/GenBank/DDBJ databases">
        <authorList>
            <person name="Sun Q."/>
            <person name="Mori K."/>
        </authorList>
    </citation>
    <scope>NUCLEOTIDE SEQUENCE [LARGE SCALE GENOMIC DNA]</scope>
    <source>
        <strain evidence="4 5">JCM 14321</strain>
    </source>
</reference>
<evidence type="ECO:0000313" key="5">
    <source>
        <dbReference type="Proteomes" id="UP001589667"/>
    </source>
</evidence>
<evidence type="ECO:0000313" key="4">
    <source>
        <dbReference type="EMBL" id="MFB9640910.1"/>
    </source>
</evidence>
<dbReference type="RefSeq" id="WP_157423683.1">
    <property type="nucleotide sequence ID" value="NZ_BAAANI010000008.1"/>
</dbReference>
<sequence>MTRASVPATAPEPGSAADVVRSWDARADHYLELFRDELEGKPHDLALLADFARRLGEGARVLDVGCGPCGHVAAALDAHGLDVTGLDLSPRCIELARRERPGLRFELGDQRALDLDALGGPFDGIVSNYSLHDQPKALLPGTFAAWAAALNPGGRLLVVAKEGDADGVVADPLGSGIAVYWAEVTAAELAEAAEAAGFTVERLADRAPYEQEIASQRLYLEASLP</sequence>